<reference evidence="2 3" key="1">
    <citation type="submission" date="2018-04" db="EMBL/GenBank/DDBJ databases">
        <title>Complete genome uncultured novel isolate.</title>
        <authorList>
            <person name="Merlino G."/>
        </authorList>
    </citation>
    <scope>NUCLEOTIDE SEQUENCE [LARGE SCALE GENOMIC DNA]</scope>
    <source>
        <strain evidence="3">R1DC9</strain>
    </source>
</reference>
<dbReference type="SUPFAM" id="SSF51735">
    <property type="entry name" value="NAD(P)-binding Rossmann-fold domains"/>
    <property type="match status" value="1"/>
</dbReference>
<evidence type="ECO:0000259" key="1">
    <source>
        <dbReference type="Pfam" id="PF01370"/>
    </source>
</evidence>
<dbReference type="Gene3D" id="3.40.50.720">
    <property type="entry name" value="NAD(P)-binding Rossmann-like Domain"/>
    <property type="match status" value="1"/>
</dbReference>
<organism evidence="2 3">
    <name type="scientific">Mangrovivirga cuniculi</name>
    <dbReference type="NCBI Taxonomy" id="2715131"/>
    <lineage>
        <taxon>Bacteria</taxon>
        <taxon>Pseudomonadati</taxon>
        <taxon>Bacteroidota</taxon>
        <taxon>Cytophagia</taxon>
        <taxon>Cytophagales</taxon>
        <taxon>Mangrovivirgaceae</taxon>
        <taxon>Mangrovivirga</taxon>
    </lineage>
</organism>
<dbReference type="PANTHER" id="PTHR12126:SF11">
    <property type="entry name" value="NADH DEHYDROGENASE [UBIQUINONE] 1 ALPHA SUBCOMPLEX SUBUNIT 9, MITOCHONDRIAL"/>
    <property type="match status" value="1"/>
</dbReference>
<dbReference type="InterPro" id="IPR036291">
    <property type="entry name" value="NAD(P)-bd_dom_sf"/>
</dbReference>
<gene>
    <name evidence="2" type="ORF">DCC35_01845</name>
</gene>
<dbReference type="AlphaFoldDB" id="A0A4D7JEK4"/>
<accession>A0A4D7JEK4</accession>
<proteinExistence type="predicted"/>
<sequence>MKILLTGSTGYIGRRLLPVLIEEGHQIICPVRDTRRFDYEDFTEKELENIEVIESDLSVKEDYQKLPKDFDVGYFLIHAMAKGSGFETVEQNIATLFKEFVDKSSCKQLIYLSGIVNDDNLSNHLKSRLEVEKILKSSKCHVTVLRAAIIIGSGSASFEIIRDLAEKLPVMVTPKWLNTKCQPIAIRNVIEYLLKCANNKKVYDQTFDIGGPEILTYKEMLLGYAEVRGLKRYIFTLPVMSPRLSSYWLYFVTSTNYKLAVSLVDSMKNEVTAEDNRIQETISSELLTYQNAVSLALDRVAQNRVISSWKDTIGYKYIREDFLDRIKVPQYGVFDDIRKFSFDRPKRQVIENVFSIGGTKGWYYGDFLWEIRGLLDKIVGGVGLRRGRRDAKDLKPGDALDFWRVLVADREKGRLLLYAEMKLPGEAWLEFKIKEKNKTESCLVQTATFRPKGLAGRLYWYSVLPFHAFIFKGMARGIIDA</sequence>
<dbReference type="Pfam" id="PF11066">
    <property type="entry name" value="DUF2867"/>
    <property type="match status" value="1"/>
</dbReference>
<feature type="domain" description="NAD-dependent epimerase/dehydratase" evidence="1">
    <location>
        <begin position="3"/>
        <end position="95"/>
    </location>
</feature>
<dbReference type="GO" id="GO:0044877">
    <property type="term" value="F:protein-containing complex binding"/>
    <property type="evidence" value="ECO:0007669"/>
    <property type="project" value="TreeGrafter"/>
</dbReference>
<evidence type="ECO:0000313" key="2">
    <source>
        <dbReference type="EMBL" id="QCK13583.1"/>
    </source>
</evidence>
<dbReference type="InterPro" id="IPR051207">
    <property type="entry name" value="ComplexI_NDUFA9_subunit"/>
</dbReference>
<evidence type="ECO:0000313" key="3">
    <source>
        <dbReference type="Proteomes" id="UP000298616"/>
    </source>
</evidence>
<dbReference type="InterPro" id="IPR021295">
    <property type="entry name" value="DUF2867"/>
</dbReference>
<dbReference type="RefSeq" id="WP_137089180.1">
    <property type="nucleotide sequence ID" value="NZ_CP028923.1"/>
</dbReference>
<name>A0A4D7JEK4_9BACT</name>
<dbReference type="OrthoDB" id="9774199at2"/>
<protein>
    <submittedName>
        <fullName evidence="2">DUF2867 domain-containing protein</fullName>
    </submittedName>
</protein>
<dbReference type="Proteomes" id="UP000298616">
    <property type="component" value="Chromosome"/>
</dbReference>
<dbReference type="EMBL" id="CP028923">
    <property type="protein sequence ID" value="QCK13583.1"/>
    <property type="molecule type" value="Genomic_DNA"/>
</dbReference>
<keyword evidence="3" id="KW-1185">Reference proteome</keyword>
<dbReference type="KEGG" id="fpf:DCC35_01845"/>
<dbReference type="Pfam" id="PF01370">
    <property type="entry name" value="Epimerase"/>
    <property type="match status" value="1"/>
</dbReference>
<dbReference type="InterPro" id="IPR001509">
    <property type="entry name" value="Epimerase_deHydtase"/>
</dbReference>
<dbReference type="PANTHER" id="PTHR12126">
    <property type="entry name" value="NADH-UBIQUINONE OXIDOREDUCTASE 39 KDA SUBUNIT-RELATED"/>
    <property type="match status" value="1"/>
</dbReference>